<organism evidence="1 2">
    <name type="scientific">Algoriphagus sanaruensis</name>
    <dbReference type="NCBI Taxonomy" id="1727163"/>
    <lineage>
        <taxon>Bacteria</taxon>
        <taxon>Pseudomonadati</taxon>
        <taxon>Bacteroidota</taxon>
        <taxon>Cytophagia</taxon>
        <taxon>Cytophagales</taxon>
        <taxon>Cyclobacteriaceae</taxon>
        <taxon>Algoriphagus</taxon>
    </lineage>
</organism>
<evidence type="ECO:0000313" key="1">
    <source>
        <dbReference type="EMBL" id="AMQ57397.1"/>
    </source>
</evidence>
<dbReference type="KEGG" id="alm:AO498_13195"/>
<dbReference type="EMBL" id="CP012836">
    <property type="protein sequence ID" value="AMQ57397.1"/>
    <property type="molecule type" value="Genomic_DNA"/>
</dbReference>
<gene>
    <name evidence="1" type="ORF">AO498_13195</name>
</gene>
<sequence length="143" mass="16599">MIKKAKLVIEPTFDFELLGLVSPVKDYKMAWLINKELNLSLSKSEDLILEFVATPRLEISQYFLSLPYGFIQLLKNKALNSSLQLAYLVPELRNLDYFLLLQDQTEQTNIITFAEQLSKNPMIQSVVRLDINKIKSRENLLTY</sequence>
<accession>A0A142EQJ2</accession>
<dbReference type="NCBIfam" id="NF033205">
    <property type="entry name" value="IPExxxVDY"/>
    <property type="match status" value="1"/>
</dbReference>
<protein>
    <recommendedName>
        <fullName evidence="3">IPExxxVDY family protein</fullName>
    </recommendedName>
</protein>
<proteinExistence type="predicted"/>
<reference evidence="1 2" key="2">
    <citation type="journal article" date="2016" name="Genome Announc.">
        <title>Complete Genome Sequence of Algoriphagus sp. Strain M8-2, Isolated from a Brackish Lake.</title>
        <authorList>
            <person name="Muraguchi Y."/>
            <person name="Kushimoto K."/>
            <person name="Ohtsubo Y."/>
            <person name="Suzuki T."/>
            <person name="Dohra H."/>
            <person name="Kimbara K."/>
            <person name="Shintani M."/>
        </authorList>
    </citation>
    <scope>NUCLEOTIDE SEQUENCE [LARGE SCALE GENOMIC DNA]</scope>
    <source>
        <strain evidence="1 2">M8-2</strain>
    </source>
</reference>
<dbReference type="InterPro" id="IPR047690">
    <property type="entry name" value="IPExxxVDY_fam"/>
</dbReference>
<reference evidence="2" key="1">
    <citation type="submission" date="2015-09" db="EMBL/GenBank/DDBJ databases">
        <title>Complete sequence of Algoriphagus sp. M8-2.</title>
        <authorList>
            <person name="Shintani M."/>
        </authorList>
    </citation>
    <scope>NUCLEOTIDE SEQUENCE [LARGE SCALE GENOMIC DNA]</scope>
    <source>
        <strain evidence="2">M8-2</strain>
    </source>
</reference>
<evidence type="ECO:0000313" key="2">
    <source>
        <dbReference type="Proteomes" id="UP000073816"/>
    </source>
</evidence>
<dbReference type="RefSeq" id="WP_335339802.1">
    <property type="nucleotide sequence ID" value="NZ_CP012836.1"/>
</dbReference>
<dbReference type="AlphaFoldDB" id="A0A142EQJ2"/>
<dbReference type="STRING" id="1727163.AO498_13195"/>
<evidence type="ECO:0008006" key="3">
    <source>
        <dbReference type="Google" id="ProtNLM"/>
    </source>
</evidence>
<keyword evidence="2" id="KW-1185">Reference proteome</keyword>
<dbReference type="PATRIC" id="fig|1727163.4.peg.2753"/>
<dbReference type="Proteomes" id="UP000073816">
    <property type="component" value="Chromosome"/>
</dbReference>
<name>A0A142EQJ2_9BACT</name>